<proteinExistence type="predicted"/>
<dbReference type="Gene3D" id="3.10.450.50">
    <property type="match status" value="2"/>
</dbReference>
<name>A0AA37LVV1_9PEZI</name>
<evidence type="ECO:0008006" key="3">
    <source>
        <dbReference type="Google" id="ProtNLM"/>
    </source>
</evidence>
<dbReference type="AlphaFoldDB" id="A0AA37LVV1"/>
<dbReference type="InterPro" id="IPR032710">
    <property type="entry name" value="NTF2-like_dom_sf"/>
</dbReference>
<evidence type="ECO:0000313" key="1">
    <source>
        <dbReference type="EMBL" id="GJC86679.1"/>
    </source>
</evidence>
<gene>
    <name evidence="1" type="ORF">ColLi_09517</name>
</gene>
<keyword evidence="2" id="KW-1185">Reference proteome</keyword>
<dbReference type="Proteomes" id="UP001055172">
    <property type="component" value="Unassembled WGS sequence"/>
</dbReference>
<sequence length="271" mass="29640">MAAQGVGATLQAFLDAANNKNWDEVQKHLHPNVAVTYNENQESRDGFVQRLTAAAEKGDQLSADSWTVNEAAQSVGARLVTSIKDAAEGTPARVWDLILVFFKDGQISRFYQIASQQSRAPTPAPGRPSPLSASEISTLYREYIYSYNTSGAVDTILPQRWAKVVSFHGNSAPVEVILGILKKILLPVIAGLEYEVEEMVVDVERQQIALRLALEGVPENKNLQKNGPGERIKVYEQALYGYEEGKIAWGWAAQGFDMTPPPGLETGGAPR</sequence>
<dbReference type="EMBL" id="BPPX01000023">
    <property type="protein sequence ID" value="GJC86679.1"/>
    <property type="molecule type" value="Genomic_DNA"/>
</dbReference>
<accession>A0AA37LVV1</accession>
<evidence type="ECO:0000313" key="2">
    <source>
        <dbReference type="Proteomes" id="UP001055172"/>
    </source>
</evidence>
<dbReference type="SUPFAM" id="SSF54427">
    <property type="entry name" value="NTF2-like"/>
    <property type="match status" value="1"/>
</dbReference>
<organism evidence="1 2">
    <name type="scientific">Colletotrichum liriopes</name>
    <dbReference type="NCBI Taxonomy" id="708192"/>
    <lineage>
        <taxon>Eukaryota</taxon>
        <taxon>Fungi</taxon>
        <taxon>Dikarya</taxon>
        <taxon>Ascomycota</taxon>
        <taxon>Pezizomycotina</taxon>
        <taxon>Sordariomycetes</taxon>
        <taxon>Hypocreomycetidae</taxon>
        <taxon>Glomerellales</taxon>
        <taxon>Glomerellaceae</taxon>
        <taxon>Colletotrichum</taxon>
        <taxon>Colletotrichum spaethianum species complex</taxon>
    </lineage>
</organism>
<reference evidence="1 2" key="1">
    <citation type="submission" date="2021-07" db="EMBL/GenBank/DDBJ databases">
        <title>Genome data of Colletotrichum spaethianum.</title>
        <authorList>
            <person name="Utami Y.D."/>
            <person name="Hiruma K."/>
        </authorList>
    </citation>
    <scope>NUCLEOTIDE SEQUENCE [LARGE SCALE GENOMIC DNA]</scope>
    <source>
        <strain evidence="1 2">MAFF 242679</strain>
    </source>
</reference>
<protein>
    <recommendedName>
        <fullName evidence="3">SnoaL-like polyketide cyclase</fullName>
    </recommendedName>
</protein>
<comment type="caution">
    <text evidence="1">The sequence shown here is derived from an EMBL/GenBank/DDBJ whole genome shotgun (WGS) entry which is preliminary data.</text>
</comment>